<evidence type="ECO:0000256" key="1">
    <source>
        <dbReference type="SAM" id="SignalP"/>
    </source>
</evidence>
<proteinExistence type="predicted"/>
<evidence type="ECO:0000313" key="3">
    <source>
        <dbReference type="Proteomes" id="UP000685013"/>
    </source>
</evidence>
<protein>
    <submittedName>
        <fullName evidence="2">Uncharacterized protein</fullName>
    </submittedName>
</protein>
<feature type="chain" id="PRO_5043955622" evidence="1">
    <location>
        <begin position="23"/>
        <end position="84"/>
    </location>
</feature>
<feature type="signal peptide" evidence="1">
    <location>
        <begin position="1"/>
        <end position="22"/>
    </location>
</feature>
<keyword evidence="3" id="KW-1185">Reference proteome</keyword>
<gene>
    <name evidence="2" type="ORF">SDJN03_24200</name>
</gene>
<evidence type="ECO:0000313" key="2">
    <source>
        <dbReference type="EMBL" id="KAG6576626.1"/>
    </source>
</evidence>
<accession>A0AAV6M7H2</accession>
<feature type="non-terminal residue" evidence="2">
    <location>
        <position position="1"/>
    </location>
</feature>
<name>A0AAV6M7H2_9ROSI</name>
<keyword evidence="1" id="KW-0732">Signal</keyword>
<dbReference type="AlphaFoldDB" id="A0AAV6M7H2"/>
<comment type="caution">
    <text evidence="2">The sequence shown here is derived from an EMBL/GenBank/DDBJ whole genome shotgun (WGS) entry which is preliminary data.</text>
</comment>
<organism evidence="2 3">
    <name type="scientific">Cucurbita argyrosperma subsp. sororia</name>
    <dbReference type="NCBI Taxonomy" id="37648"/>
    <lineage>
        <taxon>Eukaryota</taxon>
        <taxon>Viridiplantae</taxon>
        <taxon>Streptophyta</taxon>
        <taxon>Embryophyta</taxon>
        <taxon>Tracheophyta</taxon>
        <taxon>Spermatophyta</taxon>
        <taxon>Magnoliopsida</taxon>
        <taxon>eudicotyledons</taxon>
        <taxon>Gunneridae</taxon>
        <taxon>Pentapetalae</taxon>
        <taxon>rosids</taxon>
        <taxon>fabids</taxon>
        <taxon>Cucurbitales</taxon>
        <taxon>Cucurbitaceae</taxon>
        <taxon>Cucurbiteae</taxon>
        <taxon>Cucurbita</taxon>
    </lineage>
</organism>
<sequence>MGLLLNCAYLVILIGAHDLSGALRQLGGLSIGSTAGAEERDDLPHPYSFMNQTIKYNNDEKQRQKKALRCLRLDGGTGEEEKLL</sequence>
<dbReference type="Proteomes" id="UP000685013">
    <property type="component" value="Chromosome 16"/>
</dbReference>
<reference evidence="2 3" key="1">
    <citation type="journal article" date="2021" name="Hortic Res">
        <title>The domestication of Cucurbita argyrosperma as revealed by the genome of its wild relative.</title>
        <authorList>
            <person name="Barrera-Redondo J."/>
            <person name="Sanchez-de la Vega G."/>
            <person name="Aguirre-Liguori J.A."/>
            <person name="Castellanos-Morales G."/>
            <person name="Gutierrez-Guerrero Y.T."/>
            <person name="Aguirre-Dugua X."/>
            <person name="Aguirre-Planter E."/>
            <person name="Tenaillon M.I."/>
            <person name="Lira-Saade R."/>
            <person name="Eguiarte L.E."/>
        </authorList>
    </citation>
    <scope>NUCLEOTIDE SEQUENCE [LARGE SCALE GENOMIC DNA]</scope>
    <source>
        <strain evidence="2">JBR-2021</strain>
    </source>
</reference>
<dbReference type="EMBL" id="JAGKQH010000016">
    <property type="protein sequence ID" value="KAG6576626.1"/>
    <property type="molecule type" value="Genomic_DNA"/>
</dbReference>